<reference evidence="3 4" key="1">
    <citation type="submission" date="2016-10" db="EMBL/GenBank/DDBJ databases">
        <title>The genome sequence of Colletotrichum fioriniae PJ7.</title>
        <authorList>
            <person name="Baroncelli R."/>
        </authorList>
    </citation>
    <scope>NUCLEOTIDE SEQUENCE [LARGE SCALE GENOMIC DNA]</scope>
    <source>
        <strain evidence="3 4">Tom-12</strain>
    </source>
</reference>
<keyword evidence="4" id="KW-1185">Reference proteome</keyword>
<evidence type="ECO:0008006" key="5">
    <source>
        <dbReference type="Google" id="ProtNLM"/>
    </source>
</evidence>
<feature type="region of interest" description="Disordered" evidence="1">
    <location>
        <begin position="221"/>
        <end position="277"/>
    </location>
</feature>
<proteinExistence type="predicted"/>
<dbReference type="RefSeq" id="XP_060376088.1">
    <property type="nucleotide sequence ID" value="XM_060529353.1"/>
</dbReference>
<accession>A0ABQ9QSE1</accession>
<evidence type="ECO:0000256" key="2">
    <source>
        <dbReference type="SAM" id="SignalP"/>
    </source>
</evidence>
<keyword evidence="2" id="KW-0732">Signal</keyword>
<protein>
    <recommendedName>
        <fullName evidence="5">Endoglucanase</fullName>
    </recommendedName>
</protein>
<feature type="compositionally biased region" description="Gly residues" evidence="1">
    <location>
        <begin position="235"/>
        <end position="256"/>
    </location>
</feature>
<dbReference type="PANTHER" id="PTHR36182">
    <property type="entry name" value="PROTEIN, PUTATIVE (AFU_ORTHOLOGUE AFUA_6G10930)-RELATED"/>
    <property type="match status" value="1"/>
</dbReference>
<evidence type="ECO:0000313" key="3">
    <source>
        <dbReference type="EMBL" id="KAK1483592.1"/>
    </source>
</evidence>
<organism evidence="3 4">
    <name type="scientific">Colletotrichum tamarilloi</name>
    <dbReference type="NCBI Taxonomy" id="1209934"/>
    <lineage>
        <taxon>Eukaryota</taxon>
        <taxon>Fungi</taxon>
        <taxon>Dikarya</taxon>
        <taxon>Ascomycota</taxon>
        <taxon>Pezizomycotina</taxon>
        <taxon>Sordariomycetes</taxon>
        <taxon>Hypocreomycetidae</taxon>
        <taxon>Glomerellales</taxon>
        <taxon>Glomerellaceae</taxon>
        <taxon>Colletotrichum</taxon>
        <taxon>Colletotrichum acutatum species complex</taxon>
    </lineage>
</organism>
<feature type="signal peptide" evidence="2">
    <location>
        <begin position="1"/>
        <end position="18"/>
    </location>
</feature>
<sequence>MHLRYWFGLMYMVGRGYAHMAMTDPPPIKAKGNPNTSPENADYSYTTPLSSSGSDFPCKGYLSLLCTPQTAPVDNWTVGNSYSVTISGHAVHAGGLCQISLSLDGGNSFKVLRSIIGGCPRGNATQLGFRLPDDTPSSDHAVLGWTWFNKLGNREMYMNYDIISIVGGGGHDHGESFNKRPEMFKANVGNGCRTVDSRDVMIPNPGPSVEVNNLDAVPPIGECESGPGATAGSDSGLGSGNGGNGGGGGSGRGGIYKPGNDWPADFNPNCGKVVADE</sequence>
<feature type="chain" id="PRO_5045399308" description="Endoglucanase" evidence="2">
    <location>
        <begin position="19"/>
        <end position="277"/>
    </location>
</feature>
<dbReference type="Proteomes" id="UP001227543">
    <property type="component" value="Unassembled WGS sequence"/>
</dbReference>
<evidence type="ECO:0000256" key="1">
    <source>
        <dbReference type="SAM" id="MobiDB-lite"/>
    </source>
</evidence>
<comment type="caution">
    <text evidence="3">The sequence shown here is derived from an EMBL/GenBank/DDBJ whole genome shotgun (WGS) entry which is preliminary data.</text>
</comment>
<gene>
    <name evidence="3" type="ORF">CTAM01_13349</name>
</gene>
<dbReference type="Gene3D" id="2.70.50.70">
    <property type="match status" value="1"/>
</dbReference>
<dbReference type="EMBL" id="MLFU01000093">
    <property type="protein sequence ID" value="KAK1483592.1"/>
    <property type="molecule type" value="Genomic_DNA"/>
</dbReference>
<name>A0ABQ9QSE1_9PEZI</name>
<dbReference type="GeneID" id="85413591"/>
<evidence type="ECO:0000313" key="4">
    <source>
        <dbReference type="Proteomes" id="UP001227543"/>
    </source>
</evidence>
<dbReference type="PANTHER" id="PTHR36182:SF1">
    <property type="entry name" value="PROTEIN, PUTATIVE (AFU_ORTHOLOGUE AFUA_6G10930)-RELATED"/>
    <property type="match status" value="1"/>
</dbReference>